<dbReference type="Proteomes" id="UP000828390">
    <property type="component" value="Unassembled WGS sequence"/>
</dbReference>
<organism evidence="2 3">
    <name type="scientific">Dreissena polymorpha</name>
    <name type="common">Zebra mussel</name>
    <name type="synonym">Mytilus polymorpha</name>
    <dbReference type="NCBI Taxonomy" id="45954"/>
    <lineage>
        <taxon>Eukaryota</taxon>
        <taxon>Metazoa</taxon>
        <taxon>Spiralia</taxon>
        <taxon>Lophotrochozoa</taxon>
        <taxon>Mollusca</taxon>
        <taxon>Bivalvia</taxon>
        <taxon>Autobranchia</taxon>
        <taxon>Heteroconchia</taxon>
        <taxon>Euheterodonta</taxon>
        <taxon>Imparidentia</taxon>
        <taxon>Neoheterodontei</taxon>
        <taxon>Myida</taxon>
        <taxon>Dreissenoidea</taxon>
        <taxon>Dreissenidae</taxon>
        <taxon>Dreissena</taxon>
    </lineage>
</organism>
<gene>
    <name evidence="2" type="ORF">DPMN_151981</name>
</gene>
<dbReference type="EMBL" id="JAIWYP010000007">
    <property type="protein sequence ID" value="KAH3798382.1"/>
    <property type="molecule type" value="Genomic_DNA"/>
</dbReference>
<dbReference type="AlphaFoldDB" id="A0A9D4J7X0"/>
<keyword evidence="3" id="KW-1185">Reference proteome</keyword>
<comment type="caution">
    <text evidence="2">The sequence shown here is derived from an EMBL/GenBank/DDBJ whole genome shotgun (WGS) entry which is preliminary data.</text>
</comment>
<accession>A0A9D4J7X0</accession>
<proteinExistence type="predicted"/>
<feature type="region of interest" description="Disordered" evidence="1">
    <location>
        <begin position="1"/>
        <end position="38"/>
    </location>
</feature>
<reference evidence="2" key="2">
    <citation type="submission" date="2020-11" db="EMBL/GenBank/DDBJ databases">
        <authorList>
            <person name="McCartney M.A."/>
            <person name="Auch B."/>
            <person name="Kono T."/>
            <person name="Mallez S."/>
            <person name="Becker A."/>
            <person name="Gohl D.M."/>
            <person name="Silverstein K.A.T."/>
            <person name="Koren S."/>
            <person name="Bechman K.B."/>
            <person name="Herman A."/>
            <person name="Abrahante J.E."/>
            <person name="Garbe J."/>
        </authorList>
    </citation>
    <scope>NUCLEOTIDE SEQUENCE</scope>
    <source>
        <strain evidence="2">Duluth1</strain>
        <tissue evidence="2">Whole animal</tissue>
    </source>
</reference>
<evidence type="ECO:0000313" key="2">
    <source>
        <dbReference type="EMBL" id="KAH3798382.1"/>
    </source>
</evidence>
<sequence length="75" mass="8515">MNYCSVFGEGTTTTSSTNSHTEEYPQSLPREGRMRDSQGRMTTRLLQRTLTGEVAVVKCGKYDKICKNLRGMRIH</sequence>
<evidence type="ECO:0000313" key="3">
    <source>
        <dbReference type="Proteomes" id="UP000828390"/>
    </source>
</evidence>
<reference evidence="2" key="1">
    <citation type="journal article" date="2019" name="bioRxiv">
        <title>The Genome of the Zebra Mussel, Dreissena polymorpha: A Resource for Invasive Species Research.</title>
        <authorList>
            <person name="McCartney M.A."/>
            <person name="Auch B."/>
            <person name="Kono T."/>
            <person name="Mallez S."/>
            <person name="Zhang Y."/>
            <person name="Obille A."/>
            <person name="Becker A."/>
            <person name="Abrahante J.E."/>
            <person name="Garbe J."/>
            <person name="Badalamenti J.P."/>
            <person name="Herman A."/>
            <person name="Mangelson H."/>
            <person name="Liachko I."/>
            <person name="Sullivan S."/>
            <person name="Sone E.D."/>
            <person name="Koren S."/>
            <person name="Silverstein K.A.T."/>
            <person name="Beckman K.B."/>
            <person name="Gohl D.M."/>
        </authorList>
    </citation>
    <scope>NUCLEOTIDE SEQUENCE</scope>
    <source>
        <strain evidence="2">Duluth1</strain>
        <tissue evidence="2">Whole animal</tissue>
    </source>
</reference>
<name>A0A9D4J7X0_DREPO</name>
<evidence type="ECO:0000256" key="1">
    <source>
        <dbReference type="SAM" id="MobiDB-lite"/>
    </source>
</evidence>
<protein>
    <submittedName>
        <fullName evidence="2">Uncharacterized protein</fullName>
    </submittedName>
</protein>